<reference evidence="1 2" key="1">
    <citation type="journal article" date="2017" name="Front. Microbiol.">
        <title>Genomic Characterization of Dairy Associated Leuconostoc Species and Diversity of Leuconostocs in Undefined Mixed Mesophilic Starter Cultures.</title>
        <authorList>
            <person name="Frantzen C.A."/>
            <person name="Kot W."/>
            <person name="Pedersen T.B."/>
            <person name="Ardo Y.M."/>
            <person name="Broadbent J.R."/>
            <person name="Neve H."/>
            <person name="Hansen L.H."/>
            <person name="Dal Bello F."/>
            <person name="Ostlie H.M."/>
            <person name="Kleppen H.P."/>
            <person name="Vogensen F.K."/>
            <person name="Holo H."/>
        </authorList>
    </citation>
    <scope>NUCLEOTIDE SEQUENCE [LARGE SCALE GENOMIC DNA]</scope>
    <source>
        <strain evidence="1 2">LMGCF08</strain>
    </source>
</reference>
<sequence>MKESYKQFLVVGFINTDLKHPKNFLAELPKKIEFYLIEPENIGCSITHDTNEVVSVDNIYPDDLPYSDDVALQKSEELKNLALEFYKDFGDTEDTMWVQYFVQKSLEIILDVS</sequence>
<dbReference type="Proteomes" id="UP000192288">
    <property type="component" value="Unassembled WGS sequence"/>
</dbReference>
<dbReference type="RefSeq" id="WP_004915623.1">
    <property type="nucleotide sequence ID" value="NZ_MPLS01000019.1"/>
</dbReference>
<organism evidence="1 2">
    <name type="scientific">Leuconostoc pseudomesenteroides</name>
    <dbReference type="NCBI Taxonomy" id="33968"/>
    <lineage>
        <taxon>Bacteria</taxon>
        <taxon>Bacillati</taxon>
        <taxon>Bacillota</taxon>
        <taxon>Bacilli</taxon>
        <taxon>Lactobacillales</taxon>
        <taxon>Lactobacillaceae</taxon>
        <taxon>Leuconostoc</taxon>
    </lineage>
</organism>
<protein>
    <submittedName>
        <fullName evidence="1">Uncharacterized protein</fullName>
    </submittedName>
</protein>
<evidence type="ECO:0000313" key="1">
    <source>
        <dbReference type="EMBL" id="ORI97631.1"/>
    </source>
</evidence>
<proteinExistence type="predicted"/>
<comment type="caution">
    <text evidence="1">The sequence shown here is derived from an EMBL/GenBank/DDBJ whole genome shotgun (WGS) entry which is preliminary data.</text>
</comment>
<dbReference type="STRING" id="33968.BMS77_05820"/>
<name>A0A1X0VD68_LEUPS</name>
<gene>
    <name evidence="1" type="ORF">BMR96_06270</name>
</gene>
<dbReference type="AlphaFoldDB" id="A0A1X0VD68"/>
<dbReference type="EMBL" id="MPLS01000019">
    <property type="protein sequence ID" value="ORI97631.1"/>
    <property type="molecule type" value="Genomic_DNA"/>
</dbReference>
<accession>A0A1X0VD68</accession>
<evidence type="ECO:0000313" key="2">
    <source>
        <dbReference type="Proteomes" id="UP000192288"/>
    </source>
</evidence>